<proteinExistence type="predicted"/>
<evidence type="ECO:0000313" key="4">
    <source>
        <dbReference type="Proteomes" id="UP000266841"/>
    </source>
</evidence>
<keyword evidence="4" id="KW-1185">Reference proteome</keyword>
<feature type="compositionally biased region" description="Polar residues" evidence="2">
    <location>
        <begin position="712"/>
        <end position="721"/>
    </location>
</feature>
<accession>K0RV80</accession>
<evidence type="ECO:0000256" key="1">
    <source>
        <dbReference type="SAM" id="Coils"/>
    </source>
</evidence>
<dbReference type="EMBL" id="AGNL01039358">
    <property type="protein sequence ID" value="EJK52706.1"/>
    <property type="molecule type" value="Genomic_DNA"/>
</dbReference>
<evidence type="ECO:0000256" key="2">
    <source>
        <dbReference type="SAM" id="MobiDB-lite"/>
    </source>
</evidence>
<comment type="caution">
    <text evidence="3">The sequence shown here is derived from an EMBL/GenBank/DDBJ whole genome shotgun (WGS) entry which is preliminary data.</text>
</comment>
<gene>
    <name evidence="3" type="ORF">THAOC_27986</name>
</gene>
<feature type="coiled-coil region" evidence="1">
    <location>
        <begin position="145"/>
        <end position="179"/>
    </location>
</feature>
<organism evidence="3 4">
    <name type="scientific">Thalassiosira oceanica</name>
    <name type="common">Marine diatom</name>
    <dbReference type="NCBI Taxonomy" id="159749"/>
    <lineage>
        <taxon>Eukaryota</taxon>
        <taxon>Sar</taxon>
        <taxon>Stramenopiles</taxon>
        <taxon>Ochrophyta</taxon>
        <taxon>Bacillariophyta</taxon>
        <taxon>Coscinodiscophyceae</taxon>
        <taxon>Thalassiosirophycidae</taxon>
        <taxon>Thalassiosirales</taxon>
        <taxon>Thalassiosiraceae</taxon>
        <taxon>Thalassiosira</taxon>
    </lineage>
</organism>
<dbReference type="AlphaFoldDB" id="K0RV80"/>
<sequence>MKERSEREVAIQKAAQEAEQEATIAIQMAKEEATSAIQRAKEEFEGELRTRELQILDAAEAECNDAWRGREESLKREFQILLSEELEGLKGELSAHYDLLLGAKDEELELAAKKMAEAEELHQRQLKVLGEETERMAEVLWHDACEQIDEAAEETIDRVEQLRRENTELQTLVGDKTKQIEARERDLVDMQRANERELANMQRELAESVSRVETSCSIKLAALSDDVEKLSSERRKILLAYEEAENECEIMKEELGRVVSDLELRCREQTQTAQTFEAERDRLRSQVGELTACKELLQRQAADLAHEKAELVERCRTLDRASNESKLVNDGLAREITRLSGEAEEARRENTRINRELGDANQALAALKQERREAAAETDRRLKQKDGMLADALASIKRTSSETTAREPVVVHLHGDQNRVSGDDSSRFERNELQSKVLRLQRENLRLESESSSGLDQRAAATESKDLLNERVETLVQENARLKRMIQMMRKELESIASPEISADNGGVNTEANKSRDNALANQLHQCREYLDVLLETKYTPLGSREEGSEVAYLRSRLRSQDQVIDELQAELITLQLDDNNKGRINNTSCLREQELIQRLEETTDEVEALLRENDRLLRLSNELRTKLLQYKPSPRPSASSSADAGLPHLGTVAYPSLDDAILAETSIGNIDDVEEQSVQQACVVGRKPPLANSNPDSRPSRTAYGGFMPDISTSASGRATESQLEALRKMISRKKKELVVEKRIRNWNVKGDRG</sequence>
<feature type="coiled-coil region" evidence="1">
    <location>
        <begin position="227"/>
        <end position="380"/>
    </location>
</feature>
<reference evidence="3 4" key="1">
    <citation type="journal article" date="2012" name="Genome Biol.">
        <title>Genome and low-iron response of an oceanic diatom adapted to chronic iron limitation.</title>
        <authorList>
            <person name="Lommer M."/>
            <person name="Specht M."/>
            <person name="Roy A.S."/>
            <person name="Kraemer L."/>
            <person name="Andreson R."/>
            <person name="Gutowska M.A."/>
            <person name="Wolf J."/>
            <person name="Bergner S.V."/>
            <person name="Schilhabel M.B."/>
            <person name="Klostermeier U.C."/>
            <person name="Beiko R.G."/>
            <person name="Rosenstiel P."/>
            <person name="Hippler M."/>
            <person name="Laroche J."/>
        </authorList>
    </citation>
    <scope>NUCLEOTIDE SEQUENCE [LARGE SCALE GENOMIC DNA]</scope>
    <source>
        <strain evidence="3 4">CCMP1005</strain>
    </source>
</reference>
<feature type="coiled-coil region" evidence="1">
    <location>
        <begin position="430"/>
        <end position="492"/>
    </location>
</feature>
<protein>
    <submittedName>
        <fullName evidence="3">Uncharacterized protein</fullName>
    </submittedName>
</protein>
<evidence type="ECO:0000313" key="3">
    <source>
        <dbReference type="EMBL" id="EJK52706.1"/>
    </source>
</evidence>
<dbReference type="OMA" id="ATIAIQM"/>
<name>K0RV80_THAOC</name>
<keyword evidence="1" id="KW-0175">Coiled coil</keyword>
<dbReference type="Proteomes" id="UP000266841">
    <property type="component" value="Unassembled WGS sequence"/>
</dbReference>
<feature type="coiled-coil region" evidence="1">
    <location>
        <begin position="558"/>
        <end position="627"/>
    </location>
</feature>
<feature type="region of interest" description="Disordered" evidence="2">
    <location>
        <begin position="687"/>
        <end position="721"/>
    </location>
</feature>